<reference evidence="1 2" key="1">
    <citation type="submission" date="2019-08" db="EMBL/GenBank/DDBJ databases">
        <title>Genome sequencing of Paenibacillus faecis DSM 23593(T).</title>
        <authorList>
            <person name="Kook J.-K."/>
            <person name="Park S.-N."/>
            <person name="Lim Y.K."/>
        </authorList>
    </citation>
    <scope>NUCLEOTIDE SEQUENCE [LARGE SCALE GENOMIC DNA]</scope>
    <source>
        <strain evidence="1 2">DSM 23593</strain>
    </source>
</reference>
<dbReference type="AlphaFoldDB" id="A0A5D0CXF7"/>
<dbReference type="Proteomes" id="UP000325218">
    <property type="component" value="Unassembled WGS sequence"/>
</dbReference>
<dbReference type="CDD" id="cd18699">
    <property type="entry name" value="PIN_VapC_like"/>
    <property type="match status" value="1"/>
</dbReference>
<dbReference type="SUPFAM" id="SSF88723">
    <property type="entry name" value="PIN domain-like"/>
    <property type="match status" value="1"/>
</dbReference>
<dbReference type="OrthoDB" id="9773249at2"/>
<protein>
    <recommendedName>
        <fullName evidence="3">PIN domain-containing protein</fullName>
    </recommendedName>
</protein>
<comment type="caution">
    <text evidence="1">The sequence shown here is derived from an EMBL/GenBank/DDBJ whole genome shotgun (WGS) entry which is preliminary data.</text>
</comment>
<evidence type="ECO:0000313" key="2">
    <source>
        <dbReference type="Proteomes" id="UP000325218"/>
    </source>
</evidence>
<gene>
    <name evidence="1" type="ORF">FRY98_03140</name>
</gene>
<name>A0A5D0CXF7_9BACL</name>
<accession>A0A5D0CXF7</accession>
<evidence type="ECO:0000313" key="1">
    <source>
        <dbReference type="EMBL" id="TYA14692.1"/>
    </source>
</evidence>
<keyword evidence="2" id="KW-1185">Reference proteome</keyword>
<proteinExistence type="predicted"/>
<dbReference type="InterPro" id="IPR029060">
    <property type="entry name" value="PIN-like_dom_sf"/>
</dbReference>
<dbReference type="RefSeq" id="WP_148450286.1">
    <property type="nucleotide sequence ID" value="NZ_VSDO01000001.1"/>
</dbReference>
<evidence type="ECO:0008006" key="3">
    <source>
        <dbReference type="Google" id="ProtNLM"/>
    </source>
</evidence>
<sequence length="499" mass="58534">MRVLLDTNIVIHRETSNVQKNDIGILFRWLDRLKYTKCIHPVTVEEIKKYKNPQTVNSMIVKLTSYHSLKTEAPWTEAINIVSKQYDKNDNDINDTKLLNELATERVDLLITEDRKLAFKASKLDLSDKVFTIDSFLEKVTYEHPELVSYKVLSVKKEYIGNIDINDNFFDSLKEDYPGFTKWFNKKADEIAYICKIDNNIAAFLYLKIEDENEDYSSISPPFPKKRRLKIGTFKVTLNGYKLGERFIKIIIDNALIFKVDEIYVTIFDKRIEQIRLINLLSDYGFSKHGLKDESELVFTRNFQKAFDIYNPKFTFPYIDSNRQVFLSPIYPEYHTNLFPDSILRTESPADFIENEPFRNAISKAFISRSMERNLKTGDIIVFYRTGGYHKSVVTTIGIVESVVKNITDSEHFIALCKKRSVFTDQELLEWWNGGKTRPFIVNFLYSYSFPKRINMKRLIELNVLKSVHSAPRGFMRITYQNFKDIIKEAQIDERIIVN</sequence>
<organism evidence="1 2">
    <name type="scientific">Paenibacillus faecis</name>
    <dbReference type="NCBI Taxonomy" id="862114"/>
    <lineage>
        <taxon>Bacteria</taxon>
        <taxon>Bacillati</taxon>
        <taxon>Bacillota</taxon>
        <taxon>Bacilli</taxon>
        <taxon>Bacillales</taxon>
        <taxon>Paenibacillaceae</taxon>
        <taxon>Paenibacillus</taxon>
    </lineage>
</organism>
<dbReference type="EMBL" id="VSDO01000001">
    <property type="protein sequence ID" value="TYA14692.1"/>
    <property type="molecule type" value="Genomic_DNA"/>
</dbReference>